<feature type="transmembrane region" description="Helical" evidence="19">
    <location>
        <begin position="110"/>
        <end position="129"/>
    </location>
</feature>
<dbReference type="PANTHER" id="PTHR46382">
    <property type="entry name" value="PHOSPHATIDATE CYTIDYLYLTRANSFERASE"/>
    <property type="match status" value="1"/>
</dbReference>
<dbReference type="EMBL" id="DSMV01000210">
    <property type="protein sequence ID" value="HDW51774.1"/>
    <property type="molecule type" value="Genomic_DNA"/>
</dbReference>
<feature type="transmembrane region" description="Helical" evidence="19">
    <location>
        <begin position="177"/>
        <end position="195"/>
    </location>
</feature>
<dbReference type="GO" id="GO:0005886">
    <property type="term" value="C:plasma membrane"/>
    <property type="evidence" value="ECO:0007669"/>
    <property type="project" value="UniProtKB-SubCell"/>
</dbReference>
<evidence type="ECO:0000256" key="3">
    <source>
        <dbReference type="ARBA" id="ARBA00005119"/>
    </source>
</evidence>
<comment type="catalytic activity">
    <reaction evidence="1 18">
        <text>a 1,2-diacyl-sn-glycero-3-phosphate + CTP + H(+) = a CDP-1,2-diacyl-sn-glycerol + diphosphate</text>
        <dbReference type="Rhea" id="RHEA:16229"/>
        <dbReference type="ChEBI" id="CHEBI:15378"/>
        <dbReference type="ChEBI" id="CHEBI:33019"/>
        <dbReference type="ChEBI" id="CHEBI:37563"/>
        <dbReference type="ChEBI" id="CHEBI:58332"/>
        <dbReference type="ChEBI" id="CHEBI:58608"/>
        <dbReference type="EC" id="2.7.7.41"/>
    </reaction>
</comment>
<feature type="transmembrane region" description="Helical" evidence="19">
    <location>
        <begin position="32"/>
        <end position="50"/>
    </location>
</feature>
<evidence type="ECO:0000256" key="15">
    <source>
        <dbReference type="ARBA" id="ARBA00023136"/>
    </source>
</evidence>
<dbReference type="Pfam" id="PF01148">
    <property type="entry name" value="CTP_transf_1"/>
    <property type="match status" value="1"/>
</dbReference>
<keyword evidence="9" id="KW-0444">Lipid biosynthesis</keyword>
<comment type="pathway">
    <text evidence="4">Lipid metabolism.</text>
</comment>
<keyword evidence="15 19" id="KW-0472">Membrane</keyword>
<sequence length="266" mass="28347">MVSKRSDSLLLRVVSACCGIPLIVYVAWQGGWLLIFLVGLLYFLGLRESLRLLSGVGLTPRPLLAYLSAAVLLLVTYADPGQYPSVLVCAVLLAVLPLVIFFPRYSPPEAGVVLLSTGYLSLFLYLYLLRCLPGGRSWLLLTLTVTWAFDTAAYFAGRYAGKRRLFPGLSPAKTLEGLIAGLLASGLAAALFAWWLPYSPFLLFGVGLAAGGAGQAGDLVFSAVKRAAGHKDAGQLIPGHGGVLDRFDSVLLTAPFIYAVARLLLG</sequence>
<dbReference type="PANTHER" id="PTHR46382:SF1">
    <property type="entry name" value="PHOSPHATIDATE CYTIDYLYLTRANSFERASE"/>
    <property type="match status" value="1"/>
</dbReference>
<evidence type="ECO:0000256" key="11">
    <source>
        <dbReference type="ARBA" id="ARBA00022692"/>
    </source>
</evidence>
<keyword evidence="13 19" id="KW-1133">Transmembrane helix</keyword>
<comment type="caution">
    <text evidence="20">The sequence shown here is derived from an EMBL/GenBank/DDBJ whole genome shotgun (WGS) entry which is preliminary data.</text>
</comment>
<evidence type="ECO:0000256" key="2">
    <source>
        <dbReference type="ARBA" id="ARBA00004651"/>
    </source>
</evidence>
<evidence type="ECO:0000256" key="14">
    <source>
        <dbReference type="ARBA" id="ARBA00023098"/>
    </source>
</evidence>
<evidence type="ECO:0000256" key="8">
    <source>
        <dbReference type="ARBA" id="ARBA00022475"/>
    </source>
</evidence>
<evidence type="ECO:0000256" key="1">
    <source>
        <dbReference type="ARBA" id="ARBA00001698"/>
    </source>
</evidence>
<evidence type="ECO:0000256" key="4">
    <source>
        <dbReference type="ARBA" id="ARBA00005189"/>
    </source>
</evidence>
<keyword evidence="12 18" id="KW-0548">Nucleotidyltransferase</keyword>
<evidence type="ECO:0000256" key="19">
    <source>
        <dbReference type="SAM" id="Phobius"/>
    </source>
</evidence>
<evidence type="ECO:0000256" key="18">
    <source>
        <dbReference type="RuleBase" id="RU003938"/>
    </source>
</evidence>
<feature type="transmembrane region" description="Helical" evidence="19">
    <location>
        <begin position="84"/>
        <end position="103"/>
    </location>
</feature>
<evidence type="ECO:0000256" key="12">
    <source>
        <dbReference type="ARBA" id="ARBA00022695"/>
    </source>
</evidence>
<keyword evidence="16" id="KW-0594">Phospholipid biosynthesis</keyword>
<dbReference type="PROSITE" id="PS01315">
    <property type="entry name" value="CDS"/>
    <property type="match status" value="1"/>
</dbReference>
<name>A0A7C1J8I3_9THEO</name>
<evidence type="ECO:0000256" key="6">
    <source>
        <dbReference type="ARBA" id="ARBA00012487"/>
    </source>
</evidence>
<keyword evidence="11 18" id="KW-0812">Transmembrane</keyword>
<comment type="pathway">
    <text evidence="3 18">Phospholipid metabolism; CDP-diacylglycerol biosynthesis; CDP-diacylglycerol from sn-glycerol 3-phosphate: step 3/3.</text>
</comment>
<evidence type="ECO:0000256" key="5">
    <source>
        <dbReference type="ARBA" id="ARBA00010185"/>
    </source>
</evidence>
<evidence type="ECO:0000256" key="10">
    <source>
        <dbReference type="ARBA" id="ARBA00022679"/>
    </source>
</evidence>
<evidence type="ECO:0000313" key="20">
    <source>
        <dbReference type="EMBL" id="HDW51774.1"/>
    </source>
</evidence>
<dbReference type="UniPathway" id="UPA00557">
    <property type="reaction ID" value="UER00614"/>
</dbReference>
<dbReference type="GO" id="GO:0004605">
    <property type="term" value="F:phosphatidate cytidylyltransferase activity"/>
    <property type="evidence" value="ECO:0007669"/>
    <property type="project" value="UniProtKB-EC"/>
</dbReference>
<keyword evidence="14" id="KW-0443">Lipid metabolism</keyword>
<gene>
    <name evidence="20" type="ORF">ENQ35_03455</name>
</gene>
<feature type="transmembrane region" description="Helical" evidence="19">
    <location>
        <begin position="201"/>
        <end position="221"/>
    </location>
</feature>
<evidence type="ECO:0000256" key="7">
    <source>
        <dbReference type="ARBA" id="ARBA00019373"/>
    </source>
</evidence>
<reference evidence="20" key="1">
    <citation type="journal article" date="2020" name="mSystems">
        <title>Genome- and Community-Level Interaction Insights into Carbon Utilization and Element Cycling Functions of Hydrothermarchaeota in Hydrothermal Sediment.</title>
        <authorList>
            <person name="Zhou Z."/>
            <person name="Liu Y."/>
            <person name="Xu W."/>
            <person name="Pan J."/>
            <person name="Luo Z.H."/>
            <person name="Li M."/>
        </authorList>
    </citation>
    <scope>NUCLEOTIDE SEQUENCE [LARGE SCALE GENOMIC DNA]</scope>
    <source>
        <strain evidence="20">SpSt-301</strain>
    </source>
</reference>
<keyword evidence="8" id="KW-1003">Cell membrane</keyword>
<dbReference type="InterPro" id="IPR000374">
    <property type="entry name" value="PC_trans"/>
</dbReference>
<evidence type="ECO:0000256" key="13">
    <source>
        <dbReference type="ARBA" id="ARBA00022989"/>
    </source>
</evidence>
<evidence type="ECO:0000256" key="17">
    <source>
        <dbReference type="ARBA" id="ARBA00023264"/>
    </source>
</evidence>
<feature type="transmembrane region" description="Helical" evidence="19">
    <location>
        <begin position="62"/>
        <end position="78"/>
    </location>
</feature>
<proteinExistence type="inferred from homology"/>
<keyword evidence="17" id="KW-1208">Phospholipid metabolism</keyword>
<comment type="similarity">
    <text evidence="5 18">Belongs to the CDS family.</text>
</comment>
<dbReference type="AlphaFoldDB" id="A0A7C1J8I3"/>
<keyword evidence="10 18" id="KW-0808">Transferase</keyword>
<protein>
    <recommendedName>
        <fullName evidence="7 18">Phosphatidate cytidylyltransferase</fullName>
        <ecNumber evidence="6 18">2.7.7.41</ecNumber>
    </recommendedName>
</protein>
<accession>A0A7C1J8I3</accession>
<organism evidence="20">
    <name type="scientific">Ammonifex degensii</name>
    <dbReference type="NCBI Taxonomy" id="42838"/>
    <lineage>
        <taxon>Bacteria</taxon>
        <taxon>Bacillati</taxon>
        <taxon>Bacillota</taxon>
        <taxon>Clostridia</taxon>
        <taxon>Thermoanaerobacterales</taxon>
        <taxon>Thermoanaerobacteraceae</taxon>
        <taxon>Ammonifex</taxon>
    </lineage>
</organism>
<evidence type="ECO:0000256" key="16">
    <source>
        <dbReference type="ARBA" id="ARBA00023209"/>
    </source>
</evidence>
<dbReference type="GO" id="GO:0016024">
    <property type="term" value="P:CDP-diacylglycerol biosynthetic process"/>
    <property type="evidence" value="ECO:0007669"/>
    <property type="project" value="UniProtKB-UniPathway"/>
</dbReference>
<feature type="transmembrane region" description="Helical" evidence="19">
    <location>
        <begin position="135"/>
        <end position="156"/>
    </location>
</feature>
<comment type="subcellular location">
    <subcellularLocation>
        <location evidence="2">Cell membrane</location>
        <topology evidence="2">Multi-pass membrane protein</topology>
    </subcellularLocation>
</comment>
<evidence type="ECO:0000256" key="9">
    <source>
        <dbReference type="ARBA" id="ARBA00022516"/>
    </source>
</evidence>
<dbReference type="EC" id="2.7.7.41" evidence="6 18"/>